<evidence type="ECO:0000256" key="2">
    <source>
        <dbReference type="ARBA" id="ARBA00022679"/>
    </source>
</evidence>
<evidence type="ECO:0000256" key="7">
    <source>
        <dbReference type="ARBA" id="ARBA00048478"/>
    </source>
</evidence>
<dbReference type="Pfam" id="PF02224">
    <property type="entry name" value="Cytidylate_kin"/>
    <property type="match status" value="1"/>
</dbReference>
<keyword evidence="5" id="KW-0067">ATP-binding</keyword>
<comment type="caution">
    <text evidence="9">The sequence shown here is derived from an EMBL/GenBank/DDBJ whole genome shotgun (WGS) entry which is preliminary data.</text>
</comment>
<proteinExistence type="predicted"/>
<keyword evidence="2 9" id="KW-0808">Transferase</keyword>
<sequence length="221" mass="25286">MIPIITIDGSTASGKTTIGKLLSKKYGFLYFDAGIVFRCLAWLCKNEAITINEEFLIKSSSNMVIDISREGSVFCNNKDVSNIIWDEEYALISAEIGQYNNVRKILKGIKREMVKKVIINDKHVGIVVVGRDVGLNIFPETNFKFFLYCEKDVRINRRRLQLEHDQEIDKRLLSEIIKKRDYSMKARDAITIDNSTLDPDETVLLIEKNLAAKSEIFNINS</sequence>
<accession>A0A7W3XSR5</accession>
<reference evidence="9 10" key="1">
    <citation type="submission" date="2020-08" db="EMBL/GenBank/DDBJ databases">
        <title>Genomic Encyclopedia of Type Strains, Phase III (KMG-III): the genomes of soil and plant-associated and newly described type strains.</title>
        <authorList>
            <person name="Whitman W."/>
        </authorList>
    </citation>
    <scope>NUCLEOTIDE SEQUENCE [LARGE SCALE GENOMIC DNA]</scope>
    <source>
        <strain evidence="9 10">CECT 8693</strain>
    </source>
</reference>
<dbReference type="Gene3D" id="3.40.50.300">
    <property type="entry name" value="P-loop containing nucleotide triphosphate hydrolases"/>
    <property type="match status" value="1"/>
</dbReference>
<keyword evidence="10" id="KW-1185">Reference proteome</keyword>
<dbReference type="GO" id="GO:0036431">
    <property type="term" value="F:dCMP kinase activity"/>
    <property type="evidence" value="ECO:0007669"/>
    <property type="project" value="InterPro"/>
</dbReference>
<evidence type="ECO:0000256" key="5">
    <source>
        <dbReference type="ARBA" id="ARBA00022840"/>
    </source>
</evidence>
<dbReference type="InterPro" id="IPR011994">
    <property type="entry name" value="Cytidylate_kinase_dom"/>
</dbReference>
<dbReference type="GO" id="GO:0006139">
    <property type="term" value="P:nucleobase-containing compound metabolic process"/>
    <property type="evidence" value="ECO:0007669"/>
    <property type="project" value="InterPro"/>
</dbReference>
<gene>
    <name evidence="9" type="ORF">FHR92_003348</name>
</gene>
<dbReference type="InterPro" id="IPR027417">
    <property type="entry name" value="P-loop_NTPase"/>
</dbReference>
<feature type="domain" description="Cytidylate kinase" evidence="8">
    <location>
        <begin position="5"/>
        <end position="196"/>
    </location>
</feature>
<evidence type="ECO:0000256" key="3">
    <source>
        <dbReference type="ARBA" id="ARBA00022741"/>
    </source>
</evidence>
<evidence type="ECO:0000256" key="6">
    <source>
        <dbReference type="ARBA" id="ARBA00047615"/>
    </source>
</evidence>
<dbReference type="Proteomes" id="UP000567067">
    <property type="component" value="Unassembled WGS sequence"/>
</dbReference>
<dbReference type="EC" id="2.7.4.25" evidence="1"/>
<comment type="catalytic activity">
    <reaction evidence="6">
        <text>dCMP + ATP = dCDP + ADP</text>
        <dbReference type="Rhea" id="RHEA:25094"/>
        <dbReference type="ChEBI" id="CHEBI:30616"/>
        <dbReference type="ChEBI" id="CHEBI:57566"/>
        <dbReference type="ChEBI" id="CHEBI:58593"/>
        <dbReference type="ChEBI" id="CHEBI:456216"/>
        <dbReference type="EC" id="2.7.4.25"/>
    </reaction>
</comment>
<evidence type="ECO:0000256" key="4">
    <source>
        <dbReference type="ARBA" id="ARBA00022777"/>
    </source>
</evidence>
<keyword evidence="4 9" id="KW-0418">Kinase</keyword>
<name>A0A7W3XSR5_9BACL</name>
<evidence type="ECO:0000259" key="8">
    <source>
        <dbReference type="Pfam" id="PF02224"/>
    </source>
</evidence>
<dbReference type="AlphaFoldDB" id="A0A7W3XSR5"/>
<keyword evidence="3" id="KW-0547">Nucleotide-binding</keyword>
<organism evidence="9 10">
    <name type="scientific">Fontibacillus solani</name>
    <dbReference type="NCBI Taxonomy" id="1572857"/>
    <lineage>
        <taxon>Bacteria</taxon>
        <taxon>Bacillati</taxon>
        <taxon>Bacillota</taxon>
        <taxon>Bacilli</taxon>
        <taxon>Bacillales</taxon>
        <taxon>Paenibacillaceae</taxon>
        <taxon>Fontibacillus</taxon>
    </lineage>
</organism>
<dbReference type="RefSeq" id="WP_182537330.1">
    <property type="nucleotide sequence ID" value="NZ_JACJIP010000023.1"/>
</dbReference>
<evidence type="ECO:0000313" key="10">
    <source>
        <dbReference type="Proteomes" id="UP000567067"/>
    </source>
</evidence>
<dbReference type="EMBL" id="JACJIP010000023">
    <property type="protein sequence ID" value="MBA9086868.1"/>
    <property type="molecule type" value="Genomic_DNA"/>
</dbReference>
<dbReference type="SUPFAM" id="SSF52540">
    <property type="entry name" value="P-loop containing nucleoside triphosphate hydrolases"/>
    <property type="match status" value="1"/>
</dbReference>
<dbReference type="GO" id="GO:0005524">
    <property type="term" value="F:ATP binding"/>
    <property type="evidence" value="ECO:0007669"/>
    <property type="project" value="UniProtKB-KW"/>
</dbReference>
<evidence type="ECO:0000256" key="1">
    <source>
        <dbReference type="ARBA" id="ARBA00012906"/>
    </source>
</evidence>
<comment type="catalytic activity">
    <reaction evidence="7">
        <text>CMP + ATP = CDP + ADP</text>
        <dbReference type="Rhea" id="RHEA:11600"/>
        <dbReference type="ChEBI" id="CHEBI:30616"/>
        <dbReference type="ChEBI" id="CHEBI:58069"/>
        <dbReference type="ChEBI" id="CHEBI:60377"/>
        <dbReference type="ChEBI" id="CHEBI:456216"/>
        <dbReference type="EC" id="2.7.4.25"/>
    </reaction>
</comment>
<protein>
    <recommendedName>
        <fullName evidence="1">(d)CMP kinase</fullName>
        <ecNumber evidence="1">2.7.4.25</ecNumber>
    </recommendedName>
</protein>
<evidence type="ECO:0000313" key="9">
    <source>
        <dbReference type="EMBL" id="MBA9086868.1"/>
    </source>
</evidence>